<organism evidence="9 10">
    <name type="scientific">Vanilla planifolia</name>
    <name type="common">Vanilla</name>
    <dbReference type="NCBI Taxonomy" id="51239"/>
    <lineage>
        <taxon>Eukaryota</taxon>
        <taxon>Viridiplantae</taxon>
        <taxon>Streptophyta</taxon>
        <taxon>Embryophyta</taxon>
        <taxon>Tracheophyta</taxon>
        <taxon>Spermatophyta</taxon>
        <taxon>Magnoliopsida</taxon>
        <taxon>Liliopsida</taxon>
        <taxon>Asparagales</taxon>
        <taxon>Orchidaceae</taxon>
        <taxon>Vanilloideae</taxon>
        <taxon>Vanilleae</taxon>
        <taxon>Vanilla</taxon>
    </lineage>
</organism>
<feature type="transmembrane region" description="Helical" evidence="8">
    <location>
        <begin position="80"/>
        <end position="104"/>
    </location>
</feature>
<feature type="transmembrane region" description="Helical" evidence="8">
    <location>
        <begin position="262"/>
        <end position="287"/>
    </location>
</feature>
<keyword evidence="6 8" id="KW-1133">Transmembrane helix</keyword>
<evidence type="ECO:0000256" key="3">
    <source>
        <dbReference type="ARBA" id="ARBA00022597"/>
    </source>
</evidence>
<feature type="transmembrane region" description="Helical" evidence="8">
    <location>
        <begin position="39"/>
        <end position="59"/>
    </location>
</feature>
<dbReference type="AlphaFoldDB" id="A0A835V035"/>
<keyword evidence="7 8" id="KW-0472">Membrane</keyword>
<keyword evidence="4 8" id="KW-0812">Transmembrane</keyword>
<dbReference type="GO" id="GO:0016020">
    <property type="term" value="C:membrane"/>
    <property type="evidence" value="ECO:0007669"/>
    <property type="project" value="UniProtKB-SubCell"/>
</dbReference>
<evidence type="ECO:0000256" key="2">
    <source>
        <dbReference type="ARBA" id="ARBA00022448"/>
    </source>
</evidence>
<evidence type="ECO:0008006" key="11">
    <source>
        <dbReference type="Google" id="ProtNLM"/>
    </source>
</evidence>
<dbReference type="EMBL" id="JADCNL010000005">
    <property type="protein sequence ID" value="KAG0480487.1"/>
    <property type="molecule type" value="Genomic_DNA"/>
</dbReference>
<gene>
    <name evidence="9" type="ORF">HPP92_011345</name>
</gene>
<evidence type="ECO:0000256" key="7">
    <source>
        <dbReference type="ARBA" id="ARBA00023136"/>
    </source>
</evidence>
<evidence type="ECO:0000313" key="10">
    <source>
        <dbReference type="Proteomes" id="UP000636800"/>
    </source>
</evidence>
<sequence>MGRADGALDREVELGEASCDGKEYGWALQLSLTPLRSDLAFSCSLLFDVAFGPVAGFVVQPCVGLWSDRCRAKIGRRRPFILAGCLLISPAVFLLCCVTVTIVAKEEPLQSVKGSNEAAGAEVGIWTSFRHQVSTEGLLCSITSLTWLSWFPFILYGTTDCGMGGRSSRRPKGNHSSSTVEAYYSRWGRAFGLLINSVVLAGNLVSEWNRCAASSPRLVWTSSNFFMFLCMSATAIISTWSLHSYHGSIQDVIISPDGKVKAAAIVIFAVLGVPLAILYSVPFAVTAQLAANEGGGQGLCTGVLNISIVVPQVIIALGAGPWDAIFHQGNIPAFALAAAFAFVCGVGTLHSSKVIREELQDCRHGRRPLRMAAAVSSVFLYKSLGLFV</sequence>
<evidence type="ECO:0000256" key="8">
    <source>
        <dbReference type="SAM" id="Phobius"/>
    </source>
</evidence>
<dbReference type="GO" id="GO:0008506">
    <property type="term" value="F:sucrose:proton symporter activity"/>
    <property type="evidence" value="ECO:0007669"/>
    <property type="project" value="TreeGrafter"/>
</dbReference>
<dbReference type="PANTHER" id="PTHR19432:SF64">
    <property type="entry name" value="SUCROSE TRANSPORT PROTEIN SUT1"/>
    <property type="match status" value="1"/>
</dbReference>
<dbReference type="Proteomes" id="UP000636800">
    <property type="component" value="Chromosome 5"/>
</dbReference>
<feature type="transmembrane region" description="Helical" evidence="8">
    <location>
        <begin position="299"/>
        <end position="319"/>
    </location>
</feature>
<comment type="caution">
    <text evidence="9">The sequence shown here is derived from an EMBL/GenBank/DDBJ whole genome shotgun (WGS) entry which is preliminary data.</text>
</comment>
<evidence type="ECO:0000313" key="9">
    <source>
        <dbReference type="EMBL" id="KAG0480487.1"/>
    </source>
</evidence>
<accession>A0A835V035</accession>
<evidence type="ECO:0000256" key="6">
    <source>
        <dbReference type="ARBA" id="ARBA00022989"/>
    </source>
</evidence>
<protein>
    <recommendedName>
        <fullName evidence="11">Sucrose transporter</fullName>
    </recommendedName>
</protein>
<reference evidence="9 10" key="1">
    <citation type="journal article" date="2020" name="Nat. Food">
        <title>A phased Vanilla planifolia genome enables genetic improvement of flavour and production.</title>
        <authorList>
            <person name="Hasing T."/>
            <person name="Tang H."/>
            <person name="Brym M."/>
            <person name="Khazi F."/>
            <person name="Huang T."/>
            <person name="Chambers A.H."/>
        </authorList>
    </citation>
    <scope>NUCLEOTIDE SEQUENCE [LARGE SCALE GENOMIC DNA]</scope>
    <source>
        <tissue evidence="9">Leaf</tissue>
    </source>
</reference>
<dbReference type="OrthoDB" id="10056939at2759"/>
<keyword evidence="10" id="KW-1185">Reference proteome</keyword>
<evidence type="ECO:0000256" key="1">
    <source>
        <dbReference type="ARBA" id="ARBA00004141"/>
    </source>
</evidence>
<evidence type="ECO:0000256" key="4">
    <source>
        <dbReference type="ARBA" id="ARBA00022692"/>
    </source>
</evidence>
<feature type="transmembrane region" description="Helical" evidence="8">
    <location>
        <begin position="218"/>
        <end position="242"/>
    </location>
</feature>
<evidence type="ECO:0000256" key="5">
    <source>
        <dbReference type="ARBA" id="ARBA00022847"/>
    </source>
</evidence>
<feature type="transmembrane region" description="Helical" evidence="8">
    <location>
        <begin position="331"/>
        <end position="349"/>
    </location>
</feature>
<proteinExistence type="predicted"/>
<keyword evidence="3" id="KW-0762">Sugar transport</keyword>
<comment type="subcellular location">
    <subcellularLocation>
        <location evidence="1">Membrane</location>
        <topology evidence="1">Multi-pass membrane protein</topology>
    </subcellularLocation>
</comment>
<dbReference type="PANTHER" id="PTHR19432">
    <property type="entry name" value="SUGAR TRANSPORTER"/>
    <property type="match status" value="1"/>
</dbReference>
<keyword evidence="2" id="KW-0813">Transport</keyword>
<feature type="transmembrane region" description="Helical" evidence="8">
    <location>
        <begin position="187"/>
        <end position="206"/>
    </location>
</feature>
<name>A0A835V035_VANPL</name>
<keyword evidence="5" id="KW-0769">Symport</keyword>